<name>A0A518JMW3_9BACT</name>
<dbReference type="Pfam" id="PF01416">
    <property type="entry name" value="PseudoU_synth_1"/>
    <property type="match status" value="2"/>
</dbReference>
<feature type="domain" description="Pseudouridine synthase I TruA alpha/beta" evidence="8">
    <location>
        <begin position="145"/>
        <end position="252"/>
    </location>
</feature>
<dbReference type="FunFam" id="3.30.70.580:FF:000001">
    <property type="entry name" value="tRNA pseudouridine synthase A"/>
    <property type="match status" value="1"/>
</dbReference>
<dbReference type="GO" id="GO:0003723">
    <property type="term" value="F:RNA binding"/>
    <property type="evidence" value="ECO:0007669"/>
    <property type="project" value="InterPro"/>
</dbReference>
<comment type="subunit">
    <text evidence="4">Homodimer.</text>
</comment>
<dbReference type="Gene3D" id="3.30.70.580">
    <property type="entry name" value="Pseudouridine synthase I, catalytic domain, N-terminal subdomain"/>
    <property type="match status" value="1"/>
</dbReference>
<sequence length="263" mass="29190">MLRTFRLTIGYDGFRYAGWQVQADLPTIQGELQRAFAELTGERVSITGSGRTDSGVHAIAQVASLTTDAWRSSDAALGRAINTKIPDDITVYRCEEMPVDFHALRDAVGKRYRYQMQIGGVRDAFDFRYFWHHHVQLDIEAMRQAAAMIVGTHDFACFQATGSERKTTVRTIHDLALTTGQGRAGQGHLIVEVEANGFLYNMVRNIVGSLVEVGRGKHPPAWIEELIAGRDRNQAGPTAPAHALFLLRVDYDVQPLAAPQSPR</sequence>
<dbReference type="PIRSF" id="PIRSF001430">
    <property type="entry name" value="tRNA_psdUrid_synth"/>
    <property type="match status" value="1"/>
</dbReference>
<dbReference type="InterPro" id="IPR020094">
    <property type="entry name" value="TruA/RsuA/RluB/E/F_N"/>
</dbReference>
<feature type="binding site" evidence="4 6">
    <location>
        <position position="112"/>
    </location>
    <ligand>
        <name>substrate</name>
    </ligand>
</feature>
<dbReference type="SUPFAM" id="SSF55120">
    <property type="entry name" value="Pseudouridine synthase"/>
    <property type="match status" value="1"/>
</dbReference>
<evidence type="ECO:0000256" key="1">
    <source>
        <dbReference type="ARBA" id="ARBA00009375"/>
    </source>
</evidence>
<dbReference type="Gene3D" id="3.30.70.660">
    <property type="entry name" value="Pseudouridine synthase I, catalytic domain, C-terminal subdomain"/>
    <property type="match status" value="1"/>
</dbReference>
<keyword evidence="10" id="KW-1185">Reference proteome</keyword>
<dbReference type="InterPro" id="IPR020103">
    <property type="entry name" value="PsdUridine_synth_cat_dom_sf"/>
</dbReference>
<dbReference type="KEGG" id="rcf:Poly24_05730"/>
<proteinExistence type="inferred from homology"/>
<feature type="domain" description="Pseudouridine synthase I TruA alpha/beta" evidence="8">
    <location>
        <begin position="11"/>
        <end position="102"/>
    </location>
</feature>
<reference evidence="9 10" key="1">
    <citation type="submission" date="2019-02" db="EMBL/GenBank/DDBJ databases">
        <title>Deep-cultivation of Planctomycetes and their phenomic and genomic characterization uncovers novel biology.</title>
        <authorList>
            <person name="Wiegand S."/>
            <person name="Jogler M."/>
            <person name="Boedeker C."/>
            <person name="Pinto D."/>
            <person name="Vollmers J."/>
            <person name="Rivas-Marin E."/>
            <person name="Kohn T."/>
            <person name="Peeters S.H."/>
            <person name="Heuer A."/>
            <person name="Rast P."/>
            <person name="Oberbeckmann S."/>
            <person name="Bunk B."/>
            <person name="Jeske O."/>
            <person name="Meyerdierks A."/>
            <person name="Storesund J.E."/>
            <person name="Kallscheuer N."/>
            <person name="Luecker S."/>
            <person name="Lage O.M."/>
            <person name="Pohl T."/>
            <person name="Merkel B.J."/>
            <person name="Hornburger P."/>
            <person name="Mueller R.-W."/>
            <person name="Bruemmer F."/>
            <person name="Labrenz M."/>
            <person name="Spormann A.M."/>
            <person name="Op den Camp H."/>
            <person name="Overmann J."/>
            <person name="Amann R."/>
            <person name="Jetten M.S.M."/>
            <person name="Mascher T."/>
            <person name="Medema M.H."/>
            <person name="Devos D.P."/>
            <person name="Kaster A.-K."/>
            <person name="Ovreas L."/>
            <person name="Rohde M."/>
            <person name="Galperin M.Y."/>
            <person name="Jogler C."/>
        </authorList>
    </citation>
    <scope>NUCLEOTIDE SEQUENCE [LARGE SCALE GENOMIC DNA]</scope>
    <source>
        <strain evidence="9 10">Poly24</strain>
    </source>
</reference>
<evidence type="ECO:0000256" key="7">
    <source>
        <dbReference type="RuleBase" id="RU003792"/>
    </source>
</evidence>
<dbReference type="Proteomes" id="UP000315082">
    <property type="component" value="Chromosome"/>
</dbReference>
<feature type="active site" description="Nucleophile" evidence="4 5">
    <location>
        <position position="53"/>
    </location>
</feature>
<comment type="catalytic activity">
    <reaction evidence="4 7">
        <text>uridine(38/39/40) in tRNA = pseudouridine(38/39/40) in tRNA</text>
        <dbReference type="Rhea" id="RHEA:22376"/>
        <dbReference type="Rhea" id="RHEA-COMP:10085"/>
        <dbReference type="Rhea" id="RHEA-COMP:10087"/>
        <dbReference type="ChEBI" id="CHEBI:65314"/>
        <dbReference type="ChEBI" id="CHEBI:65315"/>
        <dbReference type="EC" id="5.4.99.12"/>
    </reaction>
</comment>
<dbReference type="PANTHER" id="PTHR11142">
    <property type="entry name" value="PSEUDOURIDYLATE SYNTHASE"/>
    <property type="match status" value="1"/>
</dbReference>
<evidence type="ECO:0000259" key="8">
    <source>
        <dbReference type="Pfam" id="PF01416"/>
    </source>
</evidence>
<dbReference type="OrthoDB" id="9811823at2"/>
<gene>
    <name evidence="4 9" type="primary">truA</name>
    <name evidence="9" type="ORF">Poly24_05730</name>
</gene>
<comment type="similarity">
    <text evidence="1 4 7">Belongs to the tRNA pseudouridine synthase TruA family.</text>
</comment>
<evidence type="ECO:0000256" key="5">
    <source>
        <dbReference type="PIRSR" id="PIRSR001430-1"/>
    </source>
</evidence>
<accession>A0A518JMW3</accession>
<evidence type="ECO:0000313" key="10">
    <source>
        <dbReference type="Proteomes" id="UP000315082"/>
    </source>
</evidence>
<protein>
    <recommendedName>
        <fullName evidence="4">tRNA pseudouridine synthase A</fullName>
        <ecNumber evidence="4">5.4.99.12</ecNumber>
    </recommendedName>
    <alternativeName>
        <fullName evidence="4">tRNA pseudouridine(38-40) synthase</fullName>
    </alternativeName>
    <alternativeName>
        <fullName evidence="4">tRNA pseudouridylate synthase I</fullName>
    </alternativeName>
    <alternativeName>
        <fullName evidence="4">tRNA-uridine isomerase I</fullName>
    </alternativeName>
</protein>
<dbReference type="CDD" id="cd02570">
    <property type="entry name" value="PseudoU_synth_EcTruA"/>
    <property type="match status" value="1"/>
</dbReference>
<evidence type="ECO:0000256" key="3">
    <source>
        <dbReference type="ARBA" id="ARBA00023235"/>
    </source>
</evidence>
<evidence type="ECO:0000313" key="9">
    <source>
        <dbReference type="EMBL" id="QDV66884.1"/>
    </source>
</evidence>
<dbReference type="InterPro" id="IPR001406">
    <property type="entry name" value="PsdUridine_synth_TruA"/>
</dbReference>
<dbReference type="InterPro" id="IPR020095">
    <property type="entry name" value="PsdUridine_synth_TruA_C"/>
</dbReference>
<evidence type="ECO:0000256" key="4">
    <source>
        <dbReference type="HAMAP-Rule" id="MF_00171"/>
    </source>
</evidence>
<dbReference type="EC" id="5.4.99.12" evidence="4"/>
<keyword evidence="3 4" id="KW-0413">Isomerase</keyword>
<dbReference type="RefSeq" id="WP_145090108.1">
    <property type="nucleotide sequence ID" value="NZ_CP036348.1"/>
</dbReference>
<dbReference type="EMBL" id="CP036348">
    <property type="protein sequence ID" value="QDV66884.1"/>
    <property type="molecule type" value="Genomic_DNA"/>
</dbReference>
<dbReference type="HAMAP" id="MF_00171">
    <property type="entry name" value="TruA"/>
    <property type="match status" value="1"/>
</dbReference>
<evidence type="ECO:0000256" key="2">
    <source>
        <dbReference type="ARBA" id="ARBA00022694"/>
    </source>
</evidence>
<dbReference type="InterPro" id="IPR020097">
    <property type="entry name" value="PsdUridine_synth_TruA_a/b_dom"/>
</dbReference>
<dbReference type="GO" id="GO:0160147">
    <property type="term" value="F:tRNA pseudouridine(38-40) synthase activity"/>
    <property type="evidence" value="ECO:0007669"/>
    <property type="project" value="UniProtKB-EC"/>
</dbReference>
<keyword evidence="2 4" id="KW-0819">tRNA processing</keyword>
<organism evidence="9 10">
    <name type="scientific">Rosistilla carotiformis</name>
    <dbReference type="NCBI Taxonomy" id="2528017"/>
    <lineage>
        <taxon>Bacteria</taxon>
        <taxon>Pseudomonadati</taxon>
        <taxon>Planctomycetota</taxon>
        <taxon>Planctomycetia</taxon>
        <taxon>Pirellulales</taxon>
        <taxon>Pirellulaceae</taxon>
        <taxon>Rosistilla</taxon>
    </lineage>
</organism>
<comment type="caution">
    <text evidence="4">Lacks conserved residue(s) required for the propagation of feature annotation.</text>
</comment>
<evidence type="ECO:0000256" key="6">
    <source>
        <dbReference type="PIRSR" id="PIRSR001430-2"/>
    </source>
</evidence>
<comment type="function">
    <text evidence="4">Formation of pseudouridine at positions 38, 39 and 40 in the anticodon stem and loop of transfer RNAs.</text>
</comment>
<dbReference type="PANTHER" id="PTHR11142:SF0">
    <property type="entry name" value="TRNA PSEUDOURIDINE SYNTHASE-LIKE 1"/>
    <property type="match status" value="1"/>
</dbReference>
<dbReference type="AlphaFoldDB" id="A0A518JMW3"/>
<dbReference type="GO" id="GO:0031119">
    <property type="term" value="P:tRNA pseudouridine synthesis"/>
    <property type="evidence" value="ECO:0007669"/>
    <property type="project" value="UniProtKB-UniRule"/>
</dbReference>
<dbReference type="NCBIfam" id="TIGR00071">
    <property type="entry name" value="hisT_truA"/>
    <property type="match status" value="1"/>
</dbReference>